<dbReference type="InterPro" id="IPR020560">
    <property type="entry name" value="PRibGlycinamide_synth_C-dom"/>
</dbReference>
<comment type="cofactor">
    <cofactor evidence="1">
        <name>Mn(2+)</name>
        <dbReference type="ChEBI" id="CHEBI:29035"/>
    </cofactor>
</comment>
<dbReference type="SMART" id="SM01209">
    <property type="entry name" value="GARS_A"/>
    <property type="match status" value="1"/>
</dbReference>
<sequence>MKVLIVGSGGREHAIAWKISENSSIDKIYCAPGNGGTANENKCENVNIENIDELVVFAKKECIDLTIVGPEAPLVEGIVDKFKENNLKIFGPSKKAAELEGSKIYAKDFMKKYGIKTAEYAVFEDRKKALDYLTKCSYPVVIKADGLAAGKGVIICENKFEGIEAINKLMLEDIFKGAGLKIVIEEFLEGVEASILSITDGETIIPFISSEDHKQVLDGDKGPNTGGMGVVAPNCYCSDEILDQFKKDILKATLNGIKEEKMDYIGTIFFGIMITKKGVYLLEYNVRMGDPETQAVLPLMESDYVELILNAIDKNLSNVKLKWKEKNACCVTAVSKGYPIKYEKGFTIKGLDKVENKMFVSGAELQEDKLITSGGRVLSVVALGDTLEEAREKAYDDIAKVNFEGIYYRKDIGKRKGCVHEN</sequence>
<protein>
    <recommendedName>
        <fullName evidence="3 11">Phosphoribosylamine--glycine ligase</fullName>
        <ecNumber evidence="3 11">6.3.4.13</ecNumber>
    </recommendedName>
    <alternativeName>
        <fullName evidence="11">GARS</fullName>
    </alternativeName>
    <alternativeName>
        <fullName evidence="9 11">Glycinamide ribonucleotide synthetase</fullName>
    </alternativeName>
    <alternativeName>
        <fullName evidence="10 11">Phosphoribosylglycinamide synthetase</fullName>
    </alternativeName>
</protein>
<evidence type="ECO:0000256" key="6">
    <source>
        <dbReference type="ARBA" id="ARBA00022755"/>
    </source>
</evidence>
<evidence type="ECO:0000256" key="10">
    <source>
        <dbReference type="ARBA" id="ARBA00042864"/>
    </source>
</evidence>
<keyword evidence="6 11" id="KW-0658">Purine biosynthesis</keyword>
<dbReference type="InterPro" id="IPR037123">
    <property type="entry name" value="PRibGlycinamide_synth_C_sf"/>
</dbReference>
<name>A0ABT4CZ06_9CLOT</name>
<dbReference type="RefSeq" id="WP_268040490.1">
    <property type="nucleotide sequence ID" value="NZ_JAPQER010000002.1"/>
</dbReference>
<comment type="caution">
    <text evidence="14">The sequence shown here is derived from an EMBL/GenBank/DDBJ whole genome shotgun (WGS) entry which is preliminary data.</text>
</comment>
<organism evidence="14 15">
    <name type="scientific">Clostridium aestuarii</name>
    <dbReference type="NCBI Taxonomy" id="338193"/>
    <lineage>
        <taxon>Bacteria</taxon>
        <taxon>Bacillati</taxon>
        <taxon>Bacillota</taxon>
        <taxon>Clostridia</taxon>
        <taxon>Eubacteriales</taxon>
        <taxon>Clostridiaceae</taxon>
        <taxon>Clostridium</taxon>
    </lineage>
</organism>
<dbReference type="InterPro" id="IPR011761">
    <property type="entry name" value="ATP-grasp"/>
</dbReference>
<dbReference type="HAMAP" id="MF_00138">
    <property type="entry name" value="GARS"/>
    <property type="match status" value="1"/>
</dbReference>
<evidence type="ECO:0000256" key="9">
    <source>
        <dbReference type="ARBA" id="ARBA00042242"/>
    </source>
</evidence>
<reference evidence="14" key="1">
    <citation type="submission" date="2022-12" db="EMBL/GenBank/DDBJ databases">
        <authorList>
            <person name="Wang J."/>
        </authorList>
    </citation>
    <scope>NUCLEOTIDE SEQUENCE</scope>
    <source>
        <strain evidence="14">HY-45-18</strain>
    </source>
</reference>
<dbReference type="PANTHER" id="PTHR43472">
    <property type="entry name" value="PHOSPHORIBOSYLAMINE--GLYCINE LIGASE"/>
    <property type="match status" value="1"/>
</dbReference>
<feature type="domain" description="ATP-grasp" evidence="13">
    <location>
        <begin position="107"/>
        <end position="313"/>
    </location>
</feature>
<dbReference type="Gene3D" id="3.30.1490.20">
    <property type="entry name" value="ATP-grasp fold, A domain"/>
    <property type="match status" value="1"/>
</dbReference>
<evidence type="ECO:0000256" key="5">
    <source>
        <dbReference type="ARBA" id="ARBA00022741"/>
    </source>
</evidence>
<dbReference type="Proteomes" id="UP001078443">
    <property type="component" value="Unassembled WGS sequence"/>
</dbReference>
<evidence type="ECO:0000256" key="7">
    <source>
        <dbReference type="ARBA" id="ARBA00022840"/>
    </source>
</evidence>
<evidence type="ECO:0000256" key="4">
    <source>
        <dbReference type="ARBA" id="ARBA00022598"/>
    </source>
</evidence>
<dbReference type="SUPFAM" id="SSF56059">
    <property type="entry name" value="Glutathione synthetase ATP-binding domain-like"/>
    <property type="match status" value="1"/>
</dbReference>
<dbReference type="PROSITE" id="PS50975">
    <property type="entry name" value="ATP_GRASP"/>
    <property type="match status" value="1"/>
</dbReference>
<dbReference type="Gene3D" id="3.90.600.10">
    <property type="entry name" value="Phosphoribosylglycinamide synthetase, C-terminal domain"/>
    <property type="match status" value="1"/>
</dbReference>
<evidence type="ECO:0000256" key="11">
    <source>
        <dbReference type="HAMAP-Rule" id="MF_00138"/>
    </source>
</evidence>
<evidence type="ECO:0000259" key="13">
    <source>
        <dbReference type="PROSITE" id="PS50975"/>
    </source>
</evidence>
<dbReference type="PANTHER" id="PTHR43472:SF1">
    <property type="entry name" value="PHOSPHORIBOSYLAMINE--GLYCINE LIGASE, CHLOROPLASTIC"/>
    <property type="match status" value="1"/>
</dbReference>
<comment type="catalytic activity">
    <reaction evidence="11">
        <text>5-phospho-beta-D-ribosylamine + glycine + ATP = N(1)-(5-phospho-beta-D-ribosyl)glycinamide + ADP + phosphate + H(+)</text>
        <dbReference type="Rhea" id="RHEA:17453"/>
        <dbReference type="ChEBI" id="CHEBI:15378"/>
        <dbReference type="ChEBI" id="CHEBI:30616"/>
        <dbReference type="ChEBI" id="CHEBI:43474"/>
        <dbReference type="ChEBI" id="CHEBI:57305"/>
        <dbReference type="ChEBI" id="CHEBI:58681"/>
        <dbReference type="ChEBI" id="CHEBI:143788"/>
        <dbReference type="ChEBI" id="CHEBI:456216"/>
        <dbReference type="EC" id="6.3.4.13"/>
    </reaction>
</comment>
<dbReference type="GO" id="GO:0004637">
    <property type="term" value="F:phosphoribosylamine-glycine ligase activity"/>
    <property type="evidence" value="ECO:0007669"/>
    <property type="project" value="UniProtKB-EC"/>
</dbReference>
<dbReference type="InterPro" id="IPR020562">
    <property type="entry name" value="PRibGlycinamide_synth_N"/>
</dbReference>
<dbReference type="SUPFAM" id="SSF51246">
    <property type="entry name" value="Rudiment single hybrid motif"/>
    <property type="match status" value="1"/>
</dbReference>
<dbReference type="NCBIfam" id="TIGR00877">
    <property type="entry name" value="purD"/>
    <property type="match status" value="1"/>
</dbReference>
<dbReference type="Pfam" id="PF02843">
    <property type="entry name" value="GARS_C"/>
    <property type="match status" value="1"/>
</dbReference>
<evidence type="ECO:0000256" key="12">
    <source>
        <dbReference type="PROSITE-ProRule" id="PRU00409"/>
    </source>
</evidence>
<dbReference type="InterPro" id="IPR011054">
    <property type="entry name" value="Rudment_hybrid_motif"/>
</dbReference>
<evidence type="ECO:0000313" key="15">
    <source>
        <dbReference type="Proteomes" id="UP001078443"/>
    </source>
</evidence>
<keyword evidence="15" id="KW-1185">Reference proteome</keyword>
<comment type="similarity">
    <text evidence="8 11">Belongs to the GARS family.</text>
</comment>
<gene>
    <name evidence="11 14" type="primary">purD</name>
    <name evidence="14" type="ORF">OW763_07600</name>
</gene>
<evidence type="ECO:0000256" key="3">
    <source>
        <dbReference type="ARBA" id="ARBA00013255"/>
    </source>
</evidence>
<dbReference type="Gene3D" id="3.40.50.20">
    <property type="match status" value="1"/>
</dbReference>
<dbReference type="InterPro" id="IPR000115">
    <property type="entry name" value="PRibGlycinamide_synth"/>
</dbReference>
<keyword evidence="4 11" id="KW-0436">Ligase</keyword>
<dbReference type="SMART" id="SM01210">
    <property type="entry name" value="GARS_C"/>
    <property type="match status" value="1"/>
</dbReference>
<dbReference type="Gene3D" id="3.30.470.20">
    <property type="entry name" value="ATP-grasp fold, B domain"/>
    <property type="match status" value="1"/>
</dbReference>
<comment type="pathway">
    <text evidence="2 11">Purine metabolism; IMP biosynthesis via de novo pathway; N(1)-(5-phospho-D-ribosyl)glycinamide from 5-phospho-alpha-D-ribose 1-diphosphate: step 2/2.</text>
</comment>
<evidence type="ECO:0000256" key="1">
    <source>
        <dbReference type="ARBA" id="ARBA00001936"/>
    </source>
</evidence>
<dbReference type="InterPro" id="IPR013815">
    <property type="entry name" value="ATP_grasp_subdomain_1"/>
</dbReference>
<evidence type="ECO:0000256" key="2">
    <source>
        <dbReference type="ARBA" id="ARBA00005174"/>
    </source>
</evidence>
<accession>A0ABT4CZ06</accession>
<dbReference type="EC" id="6.3.4.13" evidence="3 11"/>
<dbReference type="EMBL" id="JAPQER010000002">
    <property type="protein sequence ID" value="MCY6484219.1"/>
    <property type="molecule type" value="Genomic_DNA"/>
</dbReference>
<dbReference type="InterPro" id="IPR016185">
    <property type="entry name" value="PreATP-grasp_dom_sf"/>
</dbReference>
<dbReference type="Pfam" id="PF01071">
    <property type="entry name" value="GARS_A"/>
    <property type="match status" value="1"/>
</dbReference>
<dbReference type="Pfam" id="PF02844">
    <property type="entry name" value="GARS_N"/>
    <property type="match status" value="1"/>
</dbReference>
<evidence type="ECO:0000256" key="8">
    <source>
        <dbReference type="ARBA" id="ARBA00038345"/>
    </source>
</evidence>
<keyword evidence="7 12" id="KW-0067">ATP-binding</keyword>
<dbReference type="SUPFAM" id="SSF52440">
    <property type="entry name" value="PreATP-grasp domain"/>
    <property type="match status" value="1"/>
</dbReference>
<evidence type="ECO:0000313" key="14">
    <source>
        <dbReference type="EMBL" id="MCY6484219.1"/>
    </source>
</evidence>
<keyword evidence="5 12" id="KW-0547">Nucleotide-binding</keyword>
<proteinExistence type="inferred from homology"/>
<dbReference type="InterPro" id="IPR020561">
    <property type="entry name" value="PRibGlycinamid_synth_ATP-grasp"/>
</dbReference>